<proteinExistence type="inferred from homology"/>
<dbReference type="PANTHER" id="PTHR19443">
    <property type="entry name" value="HEXOKINASE"/>
    <property type="match status" value="1"/>
</dbReference>
<evidence type="ECO:0000259" key="7">
    <source>
        <dbReference type="Pfam" id="PF00349"/>
    </source>
</evidence>
<dbReference type="Proteomes" id="UP000027586">
    <property type="component" value="Unassembled WGS sequence"/>
</dbReference>
<keyword evidence="4 6" id="KW-0418">Kinase</keyword>
<organism evidence="9 10">
    <name type="scientific">Lichtheimia corymbifera JMRC:FSU:9682</name>
    <dbReference type="NCBI Taxonomy" id="1263082"/>
    <lineage>
        <taxon>Eukaryota</taxon>
        <taxon>Fungi</taxon>
        <taxon>Fungi incertae sedis</taxon>
        <taxon>Mucoromycota</taxon>
        <taxon>Mucoromycotina</taxon>
        <taxon>Mucoromycetes</taxon>
        <taxon>Mucorales</taxon>
        <taxon>Lichtheimiaceae</taxon>
        <taxon>Lichtheimia</taxon>
    </lineage>
</organism>
<evidence type="ECO:0000256" key="2">
    <source>
        <dbReference type="ARBA" id="ARBA00022679"/>
    </source>
</evidence>
<protein>
    <recommendedName>
        <fullName evidence="6">Phosphotransferase</fullName>
        <ecNumber evidence="6">2.7.1.-</ecNumber>
    </recommendedName>
</protein>
<feature type="domain" description="Hexokinase C-terminal" evidence="8">
    <location>
        <begin position="216"/>
        <end position="460"/>
    </location>
</feature>
<evidence type="ECO:0000256" key="6">
    <source>
        <dbReference type="RuleBase" id="RU362007"/>
    </source>
</evidence>
<keyword evidence="6" id="KW-0324">Glycolysis</keyword>
<keyword evidence="10" id="KW-1185">Reference proteome</keyword>
<dbReference type="EMBL" id="CBTN010000071">
    <property type="protein sequence ID" value="CDH59507.1"/>
    <property type="molecule type" value="Genomic_DNA"/>
</dbReference>
<evidence type="ECO:0000256" key="3">
    <source>
        <dbReference type="ARBA" id="ARBA00022741"/>
    </source>
</evidence>
<dbReference type="GO" id="GO:0001678">
    <property type="term" value="P:intracellular glucose homeostasis"/>
    <property type="evidence" value="ECO:0007669"/>
    <property type="project" value="InterPro"/>
</dbReference>
<dbReference type="GO" id="GO:0005536">
    <property type="term" value="F:D-glucose binding"/>
    <property type="evidence" value="ECO:0007669"/>
    <property type="project" value="InterPro"/>
</dbReference>
<evidence type="ECO:0000256" key="4">
    <source>
        <dbReference type="ARBA" id="ARBA00022777"/>
    </source>
</evidence>
<evidence type="ECO:0000313" key="10">
    <source>
        <dbReference type="Proteomes" id="UP000027586"/>
    </source>
</evidence>
<comment type="caution">
    <text evidence="9">The sequence shown here is derived from an EMBL/GenBank/DDBJ whole genome shotgun (WGS) entry which is preliminary data.</text>
</comment>
<dbReference type="UniPathway" id="UPA00109">
    <property type="reaction ID" value="UER00180"/>
</dbReference>
<dbReference type="STRING" id="1263082.A0A068SCG5"/>
<dbReference type="InterPro" id="IPR043129">
    <property type="entry name" value="ATPase_NBD"/>
</dbReference>
<dbReference type="AlphaFoldDB" id="A0A068SCG5"/>
<dbReference type="GO" id="GO:0006006">
    <property type="term" value="P:glucose metabolic process"/>
    <property type="evidence" value="ECO:0007669"/>
    <property type="project" value="TreeGrafter"/>
</dbReference>
<dbReference type="EC" id="2.7.1.-" evidence="6"/>
<reference evidence="9" key="1">
    <citation type="submission" date="2013-08" db="EMBL/GenBank/DDBJ databases">
        <title>Gene expansion shapes genome architecture in the human pathogen Lichtheimia corymbifera: an evolutionary genomics analysis in the ancient terrestrial Mucorales (Mucoromycotina).</title>
        <authorList>
            <person name="Schwartze V.U."/>
            <person name="Winter S."/>
            <person name="Shelest E."/>
            <person name="Marcet-Houben M."/>
            <person name="Horn F."/>
            <person name="Wehner S."/>
            <person name="Hoffmann K."/>
            <person name="Riege K."/>
            <person name="Sammeth M."/>
            <person name="Nowrousian M."/>
            <person name="Valiante V."/>
            <person name="Linde J."/>
            <person name="Jacobsen I.D."/>
            <person name="Marz M."/>
            <person name="Brakhage A.A."/>
            <person name="Gabaldon T."/>
            <person name="Bocker S."/>
            <person name="Voigt K."/>
        </authorList>
    </citation>
    <scope>NUCLEOTIDE SEQUENCE [LARGE SCALE GENOMIC DNA]</scope>
    <source>
        <strain evidence="9">FSU 9682</strain>
    </source>
</reference>
<keyword evidence="2 6" id="KW-0808">Transferase</keyword>
<dbReference type="Pfam" id="PF00349">
    <property type="entry name" value="Hexokinase_1"/>
    <property type="match status" value="1"/>
</dbReference>
<dbReference type="GO" id="GO:0006013">
    <property type="term" value="P:mannose metabolic process"/>
    <property type="evidence" value="ECO:0007669"/>
    <property type="project" value="TreeGrafter"/>
</dbReference>
<dbReference type="GO" id="GO:0004340">
    <property type="term" value="F:glucokinase activity"/>
    <property type="evidence" value="ECO:0007669"/>
    <property type="project" value="TreeGrafter"/>
</dbReference>
<dbReference type="GO" id="GO:0005829">
    <property type="term" value="C:cytosol"/>
    <property type="evidence" value="ECO:0007669"/>
    <property type="project" value="TreeGrafter"/>
</dbReference>
<gene>
    <name evidence="9" type="ORF">LCOR_10318.1</name>
</gene>
<dbReference type="PANTHER" id="PTHR19443:SF24">
    <property type="entry name" value="PHOSPHOTRANSFERASE"/>
    <property type="match status" value="1"/>
</dbReference>
<dbReference type="GO" id="GO:0019158">
    <property type="term" value="F:mannokinase activity"/>
    <property type="evidence" value="ECO:0007669"/>
    <property type="project" value="TreeGrafter"/>
</dbReference>
<dbReference type="VEuPathDB" id="FungiDB:LCOR_10318.1"/>
<dbReference type="Pfam" id="PF03727">
    <property type="entry name" value="Hexokinase_2"/>
    <property type="match status" value="1"/>
</dbReference>
<dbReference type="Gene3D" id="3.40.367.20">
    <property type="match status" value="1"/>
</dbReference>
<dbReference type="SUPFAM" id="SSF53067">
    <property type="entry name" value="Actin-like ATPase domain"/>
    <property type="match status" value="2"/>
</dbReference>
<dbReference type="PROSITE" id="PS51748">
    <property type="entry name" value="HEXOKINASE_2"/>
    <property type="match status" value="1"/>
</dbReference>
<comment type="similarity">
    <text evidence="1 6">Belongs to the hexokinase family.</text>
</comment>
<dbReference type="InterPro" id="IPR022672">
    <property type="entry name" value="Hexokinase_N"/>
</dbReference>
<dbReference type="OrthoDB" id="419537at2759"/>
<evidence type="ECO:0000313" key="9">
    <source>
        <dbReference type="EMBL" id="CDH59507.1"/>
    </source>
</evidence>
<name>A0A068SCG5_9FUNG</name>
<accession>A0A068SCG5</accession>
<keyword evidence="5 6" id="KW-0067">ATP-binding</keyword>
<evidence type="ECO:0000256" key="5">
    <source>
        <dbReference type="ARBA" id="ARBA00022840"/>
    </source>
</evidence>
<keyword evidence="3 6" id="KW-0547">Nucleotide-binding</keyword>
<evidence type="ECO:0000256" key="1">
    <source>
        <dbReference type="ARBA" id="ARBA00009225"/>
    </source>
</evidence>
<dbReference type="InterPro" id="IPR022673">
    <property type="entry name" value="Hexokinase_C"/>
</dbReference>
<dbReference type="Gene3D" id="3.30.420.40">
    <property type="match status" value="1"/>
</dbReference>
<dbReference type="GO" id="GO:0005524">
    <property type="term" value="F:ATP binding"/>
    <property type="evidence" value="ECO:0007669"/>
    <property type="project" value="UniProtKB-UniRule"/>
</dbReference>
<dbReference type="PRINTS" id="PR00475">
    <property type="entry name" value="HEXOKINASE"/>
</dbReference>
<dbReference type="GO" id="GO:0008865">
    <property type="term" value="F:fructokinase activity"/>
    <property type="evidence" value="ECO:0007669"/>
    <property type="project" value="TreeGrafter"/>
</dbReference>
<sequence>MTDAADALFQNLESTFLLSKDGLAPIINGFLCEFKHGLKTPSKGLATMIPSFVTRLPNGTETGTFLSLDLGGTNLRISAVELLGNGKVRVSELKQSPSHELKTGPGAAFFDWIADAVKELVTSKARHLFSEAQVSGKETLSLGVCWSFPVDQTGVDRGTMLRMGKGFTLQGIEGKDLADMFHQAFERKSLNVRVSAILNDTVGTLVAHAYANPKARMGLIFATGLNAAYPEKMELIEKLDPEMRASYPPNTEMLINTEIDIFGSDKYLPLTKYDRILDASHNQPGFQSYEKMLSGAYLGELVRLIALDFIKTGALFDGVVPEGFGEPWSFPTATMSALEAKPLSPASLESTVEVLSKYHFVTTPTLQDMAILTRICRIVASRSAALASVAIISTLMQQNLHTSTGDIVVGVNGSTYEFYPHMEERVRRSLEEWFGKEIASRIKLEIARDGGSIGGALVAMLYSN</sequence>
<evidence type="ECO:0000259" key="8">
    <source>
        <dbReference type="Pfam" id="PF03727"/>
    </source>
</evidence>
<dbReference type="InterPro" id="IPR001312">
    <property type="entry name" value="Hexokinase"/>
</dbReference>
<dbReference type="GO" id="GO:0005739">
    <property type="term" value="C:mitochondrion"/>
    <property type="evidence" value="ECO:0007669"/>
    <property type="project" value="TreeGrafter"/>
</dbReference>
<dbReference type="GO" id="GO:0006096">
    <property type="term" value="P:glycolytic process"/>
    <property type="evidence" value="ECO:0007669"/>
    <property type="project" value="UniProtKB-UniPathway"/>
</dbReference>
<feature type="domain" description="Hexokinase N-terminal" evidence="7">
    <location>
        <begin position="10"/>
        <end position="210"/>
    </location>
</feature>